<dbReference type="Proteomes" id="UP000176050">
    <property type="component" value="Chromosome"/>
</dbReference>
<proteinExistence type="predicted"/>
<sequence>MRKTVKNRQTQIEILAGDGNLTELKKIFDSGYSQLELDVALENAIAYSRIKTADYLLELGADFSNYDYQGIYYAAHNNELSGMKYAIAKGVDINVNNGMLLNTAIVTFTNTKDIEMIKWLMENGADRNHLTESSIDLIERYGTDELKSIIDTPTKKTVKIIDSWNITGFGIIAELENIHDGITKGTKLKSQETGLTWIVESRIVETLAIDSLKRFPNETETPMHLNFKSVSKLENAKETIIKKNRNRVFKYRLKPSKQNEKPKNGEILLIE</sequence>
<keyword evidence="2" id="KW-1185">Reference proteome</keyword>
<dbReference type="AlphaFoldDB" id="A0A1D8P424"/>
<reference evidence="1 2" key="1">
    <citation type="submission" date="2016-10" db="EMBL/GenBank/DDBJ databases">
        <title>Lutibacter sp. LPB0138, isolated from marine gastropod.</title>
        <authorList>
            <person name="Kim E."/>
            <person name="Yi H."/>
        </authorList>
    </citation>
    <scope>NUCLEOTIDE SEQUENCE [LARGE SCALE GENOMIC DNA]</scope>
    <source>
        <strain evidence="1 2">LPB0138</strain>
    </source>
</reference>
<dbReference type="EMBL" id="CP017478">
    <property type="protein sequence ID" value="AOW19332.1"/>
    <property type="molecule type" value="Genomic_DNA"/>
</dbReference>
<protein>
    <submittedName>
        <fullName evidence="1">Uncharacterized protein</fullName>
    </submittedName>
</protein>
<evidence type="ECO:0000313" key="2">
    <source>
        <dbReference type="Proteomes" id="UP000176050"/>
    </source>
</evidence>
<dbReference type="STRING" id="1850246.LPB138_00940"/>
<dbReference type="SMART" id="SM00248">
    <property type="entry name" value="ANK"/>
    <property type="match status" value="3"/>
</dbReference>
<dbReference type="InterPro" id="IPR002110">
    <property type="entry name" value="Ankyrin_rpt"/>
</dbReference>
<dbReference type="SUPFAM" id="SSF48403">
    <property type="entry name" value="Ankyrin repeat"/>
    <property type="match status" value="1"/>
</dbReference>
<name>A0A1D8P424_9FLAO</name>
<dbReference type="Gene3D" id="1.25.40.20">
    <property type="entry name" value="Ankyrin repeat-containing domain"/>
    <property type="match status" value="1"/>
</dbReference>
<evidence type="ECO:0000313" key="1">
    <source>
        <dbReference type="EMBL" id="AOW19332.1"/>
    </source>
</evidence>
<gene>
    <name evidence="1" type="ORF">LPB138_00940</name>
</gene>
<organism evidence="1 2">
    <name type="scientific">Urechidicola croceus</name>
    <dbReference type="NCBI Taxonomy" id="1850246"/>
    <lineage>
        <taxon>Bacteria</taxon>
        <taxon>Pseudomonadati</taxon>
        <taxon>Bacteroidota</taxon>
        <taxon>Flavobacteriia</taxon>
        <taxon>Flavobacteriales</taxon>
        <taxon>Flavobacteriaceae</taxon>
        <taxon>Urechidicola</taxon>
    </lineage>
</organism>
<dbReference type="InterPro" id="IPR036770">
    <property type="entry name" value="Ankyrin_rpt-contain_sf"/>
</dbReference>
<accession>A0A1D8P424</accession>
<dbReference type="KEGG" id="lul:LPB138_00940"/>